<sequence>MSREVRPLPEKEIQMPCSEICLIAPSDALGRKGTKILIEEKLNAAAVGIPGMLSDYMDAMKKARQIPCLIAFFSYDDLSAGVG</sequence>
<dbReference type="HOGENOM" id="CLU_2536654_0_0_9"/>
<dbReference type="EMBL" id="AGYR01000042">
    <property type="protein sequence ID" value="ENZ11628.1"/>
    <property type="molecule type" value="Genomic_DNA"/>
</dbReference>
<dbReference type="AlphaFoldDB" id="A0A0E2HK09"/>
<accession>A0A0E2HK09</accession>
<evidence type="ECO:0000313" key="1">
    <source>
        <dbReference type="EMBL" id="ENZ11628.1"/>
    </source>
</evidence>
<evidence type="ECO:0000313" key="2">
    <source>
        <dbReference type="Proteomes" id="UP000013085"/>
    </source>
</evidence>
<gene>
    <name evidence="1" type="ORF">HMPREF1090_03983</name>
</gene>
<name>A0A0E2HK09_9FIRM</name>
<comment type="caution">
    <text evidence="1">The sequence shown here is derived from an EMBL/GenBank/DDBJ whole genome shotgun (WGS) entry which is preliminary data.</text>
</comment>
<organism evidence="1 2">
    <name type="scientific">[Clostridium] clostridioforme 90A8</name>
    <dbReference type="NCBI Taxonomy" id="999408"/>
    <lineage>
        <taxon>Bacteria</taxon>
        <taxon>Bacillati</taxon>
        <taxon>Bacillota</taxon>
        <taxon>Clostridia</taxon>
        <taxon>Lachnospirales</taxon>
        <taxon>Lachnospiraceae</taxon>
        <taxon>Enterocloster</taxon>
    </lineage>
</organism>
<protein>
    <submittedName>
        <fullName evidence="1">Uncharacterized protein</fullName>
    </submittedName>
</protein>
<dbReference type="PATRIC" id="fig|999408.3.peg.4260"/>
<reference evidence="1 2" key="1">
    <citation type="submission" date="2013-01" db="EMBL/GenBank/DDBJ databases">
        <title>The Genome Sequence of Clostridium clostridioforme 90A8.</title>
        <authorList>
            <consortium name="The Broad Institute Genome Sequencing Platform"/>
            <person name="Earl A."/>
            <person name="Ward D."/>
            <person name="Feldgarden M."/>
            <person name="Gevers D."/>
            <person name="Courvalin P."/>
            <person name="Lambert T."/>
            <person name="Walker B."/>
            <person name="Young S.K."/>
            <person name="Zeng Q."/>
            <person name="Gargeya S."/>
            <person name="Fitzgerald M."/>
            <person name="Haas B."/>
            <person name="Abouelleil A."/>
            <person name="Alvarado L."/>
            <person name="Arachchi H.M."/>
            <person name="Berlin A.M."/>
            <person name="Chapman S.B."/>
            <person name="Dewar J."/>
            <person name="Goldberg J."/>
            <person name="Griggs A."/>
            <person name="Gujja S."/>
            <person name="Hansen M."/>
            <person name="Howarth C."/>
            <person name="Imamovic A."/>
            <person name="Larimer J."/>
            <person name="McCowan C."/>
            <person name="Murphy C."/>
            <person name="Neiman D."/>
            <person name="Pearson M."/>
            <person name="Priest M."/>
            <person name="Roberts A."/>
            <person name="Saif S."/>
            <person name="Shea T."/>
            <person name="Sisk P."/>
            <person name="Sykes S."/>
            <person name="Wortman J."/>
            <person name="Nusbaum C."/>
            <person name="Birren B."/>
        </authorList>
    </citation>
    <scope>NUCLEOTIDE SEQUENCE [LARGE SCALE GENOMIC DNA]</scope>
    <source>
        <strain evidence="1 2">90A8</strain>
    </source>
</reference>
<dbReference type="Proteomes" id="UP000013085">
    <property type="component" value="Unassembled WGS sequence"/>
</dbReference>
<proteinExistence type="predicted"/>